<dbReference type="EMBL" id="ML977154">
    <property type="protein sequence ID" value="KAF1986976.1"/>
    <property type="molecule type" value="Genomic_DNA"/>
</dbReference>
<evidence type="ECO:0000313" key="2">
    <source>
        <dbReference type="EMBL" id="KAF1986976.1"/>
    </source>
</evidence>
<evidence type="ECO:0000256" key="1">
    <source>
        <dbReference type="SAM" id="MobiDB-lite"/>
    </source>
</evidence>
<keyword evidence="3" id="KW-1185">Reference proteome</keyword>
<dbReference type="AlphaFoldDB" id="A0A6G1H181"/>
<accession>A0A6G1H181</accession>
<protein>
    <submittedName>
        <fullName evidence="2">Uncharacterized protein</fullName>
    </submittedName>
</protein>
<name>A0A6G1H181_9PEZI</name>
<feature type="region of interest" description="Disordered" evidence="1">
    <location>
        <begin position="181"/>
        <end position="200"/>
    </location>
</feature>
<dbReference type="Proteomes" id="UP000800041">
    <property type="component" value="Unassembled WGS sequence"/>
</dbReference>
<proteinExistence type="predicted"/>
<sequence>MEAVLFNRRYRLTHSLMTSNLWEDQYTKRARVGGGIFWGSWGGSRHVTALVIGSQSARARPTRRGCLRCKRLLFNLDVFRPCCPHATCRAFYRSRQGAHLSLSRLPGGLAATVFRTTTTARNQACKPPPLPPSSLVAARCCCPSTPRAAARGREKGPRSGAARVDRLVAPRDAINLEMAPPCRTTTTTTGERTRQPYHFSSGKSGFGGRLVGREAFLAVAVCSGASYVGRR</sequence>
<organism evidence="2 3">
    <name type="scientific">Aulographum hederae CBS 113979</name>
    <dbReference type="NCBI Taxonomy" id="1176131"/>
    <lineage>
        <taxon>Eukaryota</taxon>
        <taxon>Fungi</taxon>
        <taxon>Dikarya</taxon>
        <taxon>Ascomycota</taxon>
        <taxon>Pezizomycotina</taxon>
        <taxon>Dothideomycetes</taxon>
        <taxon>Pleosporomycetidae</taxon>
        <taxon>Aulographales</taxon>
        <taxon>Aulographaceae</taxon>
    </lineage>
</organism>
<evidence type="ECO:0000313" key="3">
    <source>
        <dbReference type="Proteomes" id="UP000800041"/>
    </source>
</evidence>
<gene>
    <name evidence="2" type="ORF">K402DRAFT_60644</name>
</gene>
<reference evidence="2" key="1">
    <citation type="journal article" date="2020" name="Stud. Mycol.">
        <title>101 Dothideomycetes genomes: a test case for predicting lifestyles and emergence of pathogens.</title>
        <authorList>
            <person name="Haridas S."/>
            <person name="Albert R."/>
            <person name="Binder M."/>
            <person name="Bloem J."/>
            <person name="Labutti K."/>
            <person name="Salamov A."/>
            <person name="Andreopoulos B."/>
            <person name="Baker S."/>
            <person name="Barry K."/>
            <person name="Bills G."/>
            <person name="Bluhm B."/>
            <person name="Cannon C."/>
            <person name="Castanera R."/>
            <person name="Culley D."/>
            <person name="Daum C."/>
            <person name="Ezra D."/>
            <person name="Gonzalez J."/>
            <person name="Henrissat B."/>
            <person name="Kuo A."/>
            <person name="Liang C."/>
            <person name="Lipzen A."/>
            <person name="Lutzoni F."/>
            <person name="Magnuson J."/>
            <person name="Mondo S."/>
            <person name="Nolan M."/>
            <person name="Ohm R."/>
            <person name="Pangilinan J."/>
            <person name="Park H.-J."/>
            <person name="Ramirez L."/>
            <person name="Alfaro M."/>
            <person name="Sun H."/>
            <person name="Tritt A."/>
            <person name="Yoshinaga Y."/>
            <person name="Zwiers L.-H."/>
            <person name="Turgeon B."/>
            <person name="Goodwin S."/>
            <person name="Spatafora J."/>
            <person name="Crous P."/>
            <person name="Grigoriev I."/>
        </authorList>
    </citation>
    <scope>NUCLEOTIDE SEQUENCE</scope>
    <source>
        <strain evidence="2">CBS 113979</strain>
    </source>
</reference>